<evidence type="ECO:0000256" key="1">
    <source>
        <dbReference type="SAM" id="SignalP"/>
    </source>
</evidence>
<evidence type="ECO:0008006" key="4">
    <source>
        <dbReference type="Google" id="ProtNLM"/>
    </source>
</evidence>
<organism evidence="2 3">
    <name type="scientific">Eiseniibacteriota bacterium</name>
    <dbReference type="NCBI Taxonomy" id="2212470"/>
    <lineage>
        <taxon>Bacteria</taxon>
        <taxon>Candidatus Eiseniibacteriota</taxon>
    </lineage>
</organism>
<evidence type="ECO:0000313" key="2">
    <source>
        <dbReference type="EMBL" id="TMQ67408.1"/>
    </source>
</evidence>
<protein>
    <recommendedName>
        <fullName evidence="4">DUF560 domain-containing protein</fullName>
    </recommendedName>
</protein>
<reference evidence="2 3" key="1">
    <citation type="journal article" date="2019" name="Nat. Microbiol.">
        <title>Mediterranean grassland soil C-N compound turnover is dependent on rainfall and depth, and is mediated by genomically divergent microorganisms.</title>
        <authorList>
            <person name="Diamond S."/>
            <person name="Andeer P.F."/>
            <person name="Li Z."/>
            <person name="Crits-Christoph A."/>
            <person name="Burstein D."/>
            <person name="Anantharaman K."/>
            <person name="Lane K.R."/>
            <person name="Thomas B.C."/>
            <person name="Pan C."/>
            <person name="Northen T.R."/>
            <person name="Banfield J.F."/>
        </authorList>
    </citation>
    <scope>NUCLEOTIDE SEQUENCE [LARGE SCALE GENOMIC DNA]</scope>
    <source>
        <strain evidence="2">WS_8</strain>
    </source>
</reference>
<dbReference type="EMBL" id="VBOY01000041">
    <property type="protein sequence ID" value="TMQ67408.1"/>
    <property type="molecule type" value="Genomic_DNA"/>
</dbReference>
<feature type="signal peptide" evidence="1">
    <location>
        <begin position="1"/>
        <end position="27"/>
    </location>
</feature>
<dbReference type="PROSITE" id="PS51257">
    <property type="entry name" value="PROKAR_LIPOPROTEIN"/>
    <property type="match status" value="1"/>
</dbReference>
<dbReference type="AlphaFoldDB" id="A0A538TUZ3"/>
<name>A0A538TUZ3_UNCEI</name>
<sequence>MSSFRRTSSICLAVALAVSCWLGRASAQEPIDVWLPGLTIAGHFDQSEPSTRQGRWIGVLAPRVGFQHSSPYADWTLSARRSFYSYENSASPTIATDVASLRVVGTPSEHTEFGVWGHYLRSRDPVLGDPQSTFTSGASSTASGSARILTWRSEAGYRARGRSFDAADLVDGTSQSWNATLFPGRSETHAWLVSYRGEQQWSDKRQVLRTNVGTAGFRHSHTEFLTSELEVGVASVSEAGREKRNELAGQVGMSGLGRALGLPFDARFRVIRDAAITGVAEIWRELATARVGVRYDRDLDSEGGAFNRLVEADMVTAELNDTVAVRTTLTLSGSYRHVEARQGPRDRADAYRALVSLDRDLRPWLNARLAYSFVRQDRSASLLLDDFRRHRVEVGFTLMVP</sequence>
<gene>
    <name evidence="2" type="ORF">E6K78_05115</name>
</gene>
<keyword evidence="1" id="KW-0732">Signal</keyword>
<proteinExistence type="predicted"/>
<comment type="caution">
    <text evidence="2">The sequence shown here is derived from an EMBL/GenBank/DDBJ whole genome shotgun (WGS) entry which is preliminary data.</text>
</comment>
<feature type="chain" id="PRO_5021945493" description="DUF560 domain-containing protein" evidence="1">
    <location>
        <begin position="28"/>
        <end position="401"/>
    </location>
</feature>
<evidence type="ECO:0000313" key="3">
    <source>
        <dbReference type="Proteomes" id="UP000316609"/>
    </source>
</evidence>
<accession>A0A538TUZ3</accession>
<dbReference type="Proteomes" id="UP000316609">
    <property type="component" value="Unassembled WGS sequence"/>
</dbReference>